<dbReference type="Proteomes" id="UP000094622">
    <property type="component" value="Unassembled WGS sequence"/>
</dbReference>
<evidence type="ECO:0000313" key="3">
    <source>
        <dbReference type="EMBL" id="ODN72458.1"/>
    </source>
</evidence>
<organism evidence="3 4">
    <name type="scientific">Methylobrevis pamukkalensis</name>
    <dbReference type="NCBI Taxonomy" id="1439726"/>
    <lineage>
        <taxon>Bacteria</taxon>
        <taxon>Pseudomonadati</taxon>
        <taxon>Pseudomonadota</taxon>
        <taxon>Alphaproteobacteria</taxon>
        <taxon>Hyphomicrobiales</taxon>
        <taxon>Pleomorphomonadaceae</taxon>
        <taxon>Methylobrevis</taxon>
    </lineage>
</organism>
<gene>
    <name evidence="3" type="ORF">A6302_00204</name>
</gene>
<evidence type="ECO:0000256" key="2">
    <source>
        <dbReference type="SAM" id="SignalP"/>
    </source>
</evidence>
<dbReference type="RefSeq" id="WP_069305460.1">
    <property type="nucleotide sequence ID" value="NZ_MCRJ01000002.1"/>
</dbReference>
<feature type="region of interest" description="Disordered" evidence="1">
    <location>
        <begin position="75"/>
        <end position="97"/>
    </location>
</feature>
<sequence length="97" mass="9887">MSFKIVTLASALVLGVSGAALAAPYHPGYSTSDIRLQQKEAAVSTTAVGTHGSAAQASASSGVYTPGYSDSDVRLMERTSSHTLPHTSAVSSNYAPD</sequence>
<dbReference type="EMBL" id="MCRJ01000002">
    <property type="protein sequence ID" value="ODN72458.1"/>
    <property type="molecule type" value="Genomic_DNA"/>
</dbReference>
<name>A0A1E3H802_9HYPH</name>
<keyword evidence="2" id="KW-0732">Signal</keyword>
<feature type="signal peptide" evidence="2">
    <location>
        <begin position="1"/>
        <end position="22"/>
    </location>
</feature>
<accession>A0A1E3H802</accession>
<feature type="chain" id="PRO_5009128976" description="DUF4148 domain-containing protein" evidence="2">
    <location>
        <begin position="23"/>
        <end position="97"/>
    </location>
</feature>
<evidence type="ECO:0008006" key="5">
    <source>
        <dbReference type="Google" id="ProtNLM"/>
    </source>
</evidence>
<feature type="compositionally biased region" description="Polar residues" evidence="1">
    <location>
        <begin position="81"/>
        <end position="97"/>
    </location>
</feature>
<dbReference type="AlphaFoldDB" id="A0A1E3H802"/>
<reference evidence="3 4" key="1">
    <citation type="submission" date="2016-07" db="EMBL/GenBank/DDBJ databases">
        <title>Draft Genome Sequence of Methylobrevis pamukkalensis PK2.</title>
        <authorList>
            <person name="Vasilenko O.V."/>
            <person name="Doronina N.V."/>
            <person name="Shmareva M.N."/>
            <person name="Tarlachkov S.V."/>
            <person name="Mustakhimov I."/>
            <person name="Trotsenko Y.A."/>
        </authorList>
    </citation>
    <scope>NUCLEOTIDE SEQUENCE [LARGE SCALE GENOMIC DNA]</scope>
    <source>
        <strain evidence="3 4">PK2</strain>
    </source>
</reference>
<keyword evidence="4" id="KW-1185">Reference proteome</keyword>
<evidence type="ECO:0000313" key="4">
    <source>
        <dbReference type="Proteomes" id="UP000094622"/>
    </source>
</evidence>
<protein>
    <recommendedName>
        <fullName evidence="5">DUF4148 domain-containing protein</fullName>
    </recommendedName>
</protein>
<comment type="caution">
    <text evidence="3">The sequence shown here is derived from an EMBL/GenBank/DDBJ whole genome shotgun (WGS) entry which is preliminary data.</text>
</comment>
<evidence type="ECO:0000256" key="1">
    <source>
        <dbReference type="SAM" id="MobiDB-lite"/>
    </source>
</evidence>
<proteinExistence type="predicted"/>